<dbReference type="PANTHER" id="PTHR11705:SF143">
    <property type="entry name" value="SLL0236 PROTEIN"/>
    <property type="match status" value="1"/>
</dbReference>
<dbReference type="Pfam" id="PF00246">
    <property type="entry name" value="Peptidase_M14"/>
    <property type="match status" value="1"/>
</dbReference>
<evidence type="ECO:0000256" key="15">
    <source>
        <dbReference type="SAM" id="SignalP"/>
    </source>
</evidence>
<dbReference type="CDD" id="cd03860">
    <property type="entry name" value="M14_CP_A-B_like"/>
    <property type="match status" value="1"/>
</dbReference>
<comment type="function">
    <text evidence="13">Involved in the digestion of the blood meal.</text>
</comment>
<evidence type="ECO:0000256" key="4">
    <source>
        <dbReference type="ARBA" id="ARBA00022525"/>
    </source>
</evidence>
<name>D3PFS3_LEPSM</name>
<protein>
    <submittedName>
        <fullName evidence="17">Carboxypeptidase B</fullName>
    </submittedName>
</protein>
<keyword evidence="4" id="KW-0964">Secreted</keyword>
<accession>D3PFS3</accession>
<dbReference type="OrthoDB" id="3626597at2759"/>
<comment type="subcellular location">
    <subcellularLocation>
        <location evidence="2">Secreted</location>
    </subcellularLocation>
</comment>
<dbReference type="GO" id="GO:0004181">
    <property type="term" value="F:metallocarboxypeptidase activity"/>
    <property type="evidence" value="ECO:0007669"/>
    <property type="project" value="InterPro"/>
</dbReference>
<evidence type="ECO:0000256" key="2">
    <source>
        <dbReference type="ARBA" id="ARBA00004613"/>
    </source>
</evidence>
<keyword evidence="9" id="KW-0378">Hydrolase</keyword>
<comment type="similarity">
    <text evidence="3 14">Belongs to the peptidase M14 family.</text>
</comment>
<dbReference type="SMART" id="SM00631">
    <property type="entry name" value="Zn_pept"/>
    <property type="match status" value="1"/>
</dbReference>
<evidence type="ECO:0000256" key="13">
    <source>
        <dbReference type="ARBA" id="ARBA00057299"/>
    </source>
</evidence>
<evidence type="ECO:0000256" key="9">
    <source>
        <dbReference type="ARBA" id="ARBA00022801"/>
    </source>
</evidence>
<dbReference type="GO" id="GO:0006508">
    <property type="term" value="P:proteolysis"/>
    <property type="evidence" value="ECO:0007669"/>
    <property type="project" value="UniProtKB-KW"/>
</dbReference>
<dbReference type="SUPFAM" id="SSF53187">
    <property type="entry name" value="Zn-dependent exopeptidases"/>
    <property type="match status" value="1"/>
</dbReference>
<dbReference type="PRINTS" id="PR00765">
    <property type="entry name" value="CRBOXYPTASEA"/>
</dbReference>
<evidence type="ECO:0000256" key="8">
    <source>
        <dbReference type="ARBA" id="ARBA00022729"/>
    </source>
</evidence>
<dbReference type="InterPro" id="IPR036990">
    <property type="entry name" value="M14A-like_propep"/>
</dbReference>
<dbReference type="PROSITE" id="PS00133">
    <property type="entry name" value="CARBOXYPEPT_ZN_2"/>
    <property type="match status" value="1"/>
</dbReference>
<keyword evidence="7" id="KW-0479">Metal-binding</keyword>
<dbReference type="EMBL" id="BT120479">
    <property type="protein sequence ID" value="ADD24119.1"/>
    <property type="molecule type" value="mRNA"/>
</dbReference>
<keyword evidence="10" id="KW-0862">Zinc</keyword>
<proteinExistence type="evidence at transcript level"/>
<dbReference type="Gene3D" id="3.30.70.340">
    <property type="entry name" value="Metallocarboxypeptidase-like"/>
    <property type="match status" value="1"/>
</dbReference>
<dbReference type="AlphaFoldDB" id="D3PFS3"/>
<dbReference type="PANTHER" id="PTHR11705">
    <property type="entry name" value="PROTEASE FAMILY M14 CARBOXYPEPTIDASE A,B"/>
    <property type="match status" value="1"/>
</dbReference>
<evidence type="ECO:0000256" key="7">
    <source>
        <dbReference type="ARBA" id="ARBA00022723"/>
    </source>
</evidence>
<feature type="domain" description="Peptidase M14" evidence="16">
    <location>
        <begin position="132"/>
        <end position="435"/>
    </location>
</feature>
<evidence type="ECO:0000256" key="12">
    <source>
        <dbReference type="ARBA" id="ARBA00023157"/>
    </source>
</evidence>
<keyword evidence="11" id="KW-0482">Metalloprotease</keyword>
<gene>
    <name evidence="17" type="primary">CBPB</name>
</gene>
<evidence type="ECO:0000256" key="14">
    <source>
        <dbReference type="PROSITE-ProRule" id="PRU01379"/>
    </source>
</evidence>
<dbReference type="FunFam" id="3.40.630.10:FF:000040">
    <property type="entry name" value="zinc carboxypeptidase"/>
    <property type="match status" value="1"/>
</dbReference>
<reference evidence="17" key="1">
    <citation type="submission" date="2010-03" db="EMBL/GenBank/DDBJ databases">
        <title>Lepeophtheirus salmonis ESTs and full-length cDNAs.</title>
        <authorList>
            <person name="Yasuike M."/>
            <person name="von Schalburg K."/>
            <person name="Cooper G."/>
            <person name="Leong J."/>
            <person name="Jones S.R.M."/>
            <person name="Koop B.F."/>
        </authorList>
    </citation>
    <scope>NUCLEOTIDE SEQUENCE</scope>
    <source>
        <tissue evidence="17">Whole</tissue>
    </source>
</reference>
<evidence type="ECO:0000313" key="17">
    <source>
        <dbReference type="EMBL" id="ADD24119.1"/>
    </source>
</evidence>
<evidence type="ECO:0000256" key="5">
    <source>
        <dbReference type="ARBA" id="ARBA00022645"/>
    </source>
</evidence>
<keyword evidence="6" id="KW-0645">Protease</keyword>
<evidence type="ECO:0000259" key="16">
    <source>
        <dbReference type="PROSITE" id="PS52035"/>
    </source>
</evidence>
<dbReference type="GO" id="GO:0008270">
    <property type="term" value="F:zinc ion binding"/>
    <property type="evidence" value="ECO:0007669"/>
    <property type="project" value="InterPro"/>
</dbReference>
<feature type="signal peptide" evidence="15">
    <location>
        <begin position="1"/>
        <end position="18"/>
    </location>
</feature>
<dbReference type="GO" id="GO:0005615">
    <property type="term" value="C:extracellular space"/>
    <property type="evidence" value="ECO:0007669"/>
    <property type="project" value="TreeGrafter"/>
</dbReference>
<keyword evidence="5 17" id="KW-0121">Carboxypeptidase</keyword>
<dbReference type="SUPFAM" id="SSF54897">
    <property type="entry name" value="Protease propeptides/inhibitors"/>
    <property type="match status" value="1"/>
</dbReference>
<organism evidence="17">
    <name type="scientific">Lepeophtheirus salmonis</name>
    <name type="common">Salmon louse</name>
    <name type="synonym">Caligus salmonis</name>
    <dbReference type="NCBI Taxonomy" id="72036"/>
    <lineage>
        <taxon>Eukaryota</taxon>
        <taxon>Metazoa</taxon>
        <taxon>Ecdysozoa</taxon>
        <taxon>Arthropoda</taxon>
        <taxon>Crustacea</taxon>
        <taxon>Multicrustacea</taxon>
        <taxon>Hexanauplia</taxon>
        <taxon>Copepoda</taxon>
        <taxon>Siphonostomatoida</taxon>
        <taxon>Caligidae</taxon>
        <taxon>Lepeophtheirus</taxon>
    </lineage>
</organism>
<dbReference type="InterPro" id="IPR000834">
    <property type="entry name" value="Peptidase_M14"/>
</dbReference>
<dbReference type="Gene3D" id="3.40.630.10">
    <property type="entry name" value="Zn peptidases"/>
    <property type="match status" value="1"/>
</dbReference>
<dbReference type="PROSITE" id="PS52035">
    <property type="entry name" value="PEPTIDASE_M14"/>
    <property type="match status" value="1"/>
</dbReference>
<evidence type="ECO:0000256" key="3">
    <source>
        <dbReference type="ARBA" id="ARBA00005988"/>
    </source>
</evidence>
<comment type="cofactor">
    <cofactor evidence="1">
        <name>Zn(2+)</name>
        <dbReference type="ChEBI" id="CHEBI:29105"/>
    </cofactor>
</comment>
<evidence type="ECO:0000256" key="6">
    <source>
        <dbReference type="ARBA" id="ARBA00022670"/>
    </source>
</evidence>
<keyword evidence="12" id="KW-1015">Disulfide bond</keyword>
<evidence type="ECO:0000256" key="1">
    <source>
        <dbReference type="ARBA" id="ARBA00001947"/>
    </source>
</evidence>
<feature type="active site" description="Proton donor/acceptor" evidence="14">
    <location>
        <position position="401"/>
    </location>
</feature>
<keyword evidence="8 15" id="KW-0732">Signal</keyword>
<evidence type="ECO:0000256" key="11">
    <source>
        <dbReference type="ARBA" id="ARBA00023049"/>
    </source>
</evidence>
<dbReference type="InterPro" id="IPR057247">
    <property type="entry name" value="CARBOXYPEPT_ZN_2"/>
</dbReference>
<feature type="chain" id="PRO_5003048352" evidence="15">
    <location>
        <begin position="19"/>
        <end position="438"/>
    </location>
</feature>
<sequence>MCRLSIFLVLWITYNVSGSIENIPSRNFTDYQLIRVNATPKFAQDLKINFEDAEEKLDIWKETTSEGFVLMDILVSPHQIILIKSLNKHCKGVTFKVLRKNIQGLIDEEKENDVFDETDFEGRPIQDVRWNKYYDLEVMNDYLEKLKITYPFKNFIKVEEIGKSSEGRTIKIAKIHNYTRSSNTTSKRMFIDGGVHAREWTSPAVALYIIYLLVERHEDNSKLINDFEWLIVPMVNPDGYAHSRTRNRMWRKSRRNNGKGKCYGVDLNRNFGFHWKEGLQVKDLSNPCSEIYAGPTPFSEPETKAIEQTILNYNKTIIAYFSLHSYSQLWTFPWSYKLPDRESSEYYDLYTAAKKAVKSLESLYGTNYVFGSSSELSYLSSGTSDDWMYGVAGIKYSFTIELRDEGKYGFLLPSSQIVPTVEETFAGISALIADICDK</sequence>
<evidence type="ECO:0000256" key="10">
    <source>
        <dbReference type="ARBA" id="ARBA00022833"/>
    </source>
</evidence>